<organism evidence="2">
    <name type="scientific">marine sediment metagenome</name>
    <dbReference type="NCBI Taxonomy" id="412755"/>
    <lineage>
        <taxon>unclassified sequences</taxon>
        <taxon>metagenomes</taxon>
        <taxon>ecological metagenomes</taxon>
    </lineage>
</organism>
<gene>
    <name evidence="2" type="ORF">LCGC14_3033330</name>
</gene>
<evidence type="ECO:0000259" key="1">
    <source>
        <dbReference type="Pfam" id="PF00326"/>
    </source>
</evidence>
<dbReference type="Gene3D" id="3.40.50.1820">
    <property type="entry name" value="alpha/beta hydrolase"/>
    <property type="match status" value="1"/>
</dbReference>
<dbReference type="GO" id="GO:0008239">
    <property type="term" value="F:dipeptidyl-peptidase activity"/>
    <property type="evidence" value="ECO:0007669"/>
    <property type="project" value="TreeGrafter"/>
</dbReference>
<proteinExistence type="predicted"/>
<dbReference type="InterPro" id="IPR029058">
    <property type="entry name" value="AB_hydrolase_fold"/>
</dbReference>
<feature type="non-terminal residue" evidence="2">
    <location>
        <position position="1"/>
    </location>
</feature>
<dbReference type="PANTHER" id="PTHR11731">
    <property type="entry name" value="PROTEASE FAMILY S9B,C DIPEPTIDYL-PEPTIDASE IV-RELATED"/>
    <property type="match status" value="1"/>
</dbReference>
<accession>A0A0F8YZL0</accession>
<sequence>KKMESVISQPTEFFQIKIGDGVVMDAWMIKPKNFDSSKKYAVLVYVYGEPHGQTVLDAWGKVHADYHRMIADLGYLVVSIDNRGTPAPKGAAWRRAIFPSLGPLSTEEQSAGVKEFARTRPYVDLSRVGVWGWSGGGSNTLNAMFRKPELFHVGIAVAPKPQPHLYNAGFQEIYMETRETNPDGYRRSAPINFAEGLQGDLLIIHGTGETNTHLQITEGLVDRLIELGKQFDYMAYPNRDHGLWEGRGTAVHLRMLMTRYLTGHLPPGPR</sequence>
<dbReference type="InterPro" id="IPR050278">
    <property type="entry name" value="Serine_Prot_S9B/DPPIV"/>
</dbReference>
<dbReference type="SUPFAM" id="SSF53474">
    <property type="entry name" value="alpha/beta-Hydrolases"/>
    <property type="match status" value="1"/>
</dbReference>
<dbReference type="GO" id="GO:0006508">
    <property type="term" value="P:proteolysis"/>
    <property type="evidence" value="ECO:0007669"/>
    <property type="project" value="InterPro"/>
</dbReference>
<comment type="caution">
    <text evidence="2">The sequence shown here is derived from an EMBL/GenBank/DDBJ whole genome shotgun (WGS) entry which is preliminary data.</text>
</comment>
<feature type="domain" description="Peptidase S9 prolyl oligopeptidase catalytic" evidence="1">
    <location>
        <begin position="69"/>
        <end position="260"/>
    </location>
</feature>
<evidence type="ECO:0000313" key="2">
    <source>
        <dbReference type="EMBL" id="KKK59544.1"/>
    </source>
</evidence>
<protein>
    <recommendedName>
        <fullName evidence="1">Peptidase S9 prolyl oligopeptidase catalytic domain-containing protein</fullName>
    </recommendedName>
</protein>
<dbReference type="InterPro" id="IPR001375">
    <property type="entry name" value="Peptidase_S9_cat"/>
</dbReference>
<dbReference type="AlphaFoldDB" id="A0A0F8YZL0"/>
<dbReference type="Pfam" id="PF00326">
    <property type="entry name" value="Peptidase_S9"/>
    <property type="match status" value="1"/>
</dbReference>
<dbReference type="GO" id="GO:0008236">
    <property type="term" value="F:serine-type peptidase activity"/>
    <property type="evidence" value="ECO:0007669"/>
    <property type="project" value="InterPro"/>
</dbReference>
<dbReference type="PANTHER" id="PTHR11731:SF193">
    <property type="entry name" value="DIPEPTIDYL PEPTIDASE 9"/>
    <property type="match status" value="1"/>
</dbReference>
<dbReference type="EMBL" id="LAZR01063426">
    <property type="protein sequence ID" value="KKK59544.1"/>
    <property type="molecule type" value="Genomic_DNA"/>
</dbReference>
<reference evidence="2" key="1">
    <citation type="journal article" date="2015" name="Nature">
        <title>Complex archaea that bridge the gap between prokaryotes and eukaryotes.</title>
        <authorList>
            <person name="Spang A."/>
            <person name="Saw J.H."/>
            <person name="Jorgensen S.L."/>
            <person name="Zaremba-Niedzwiedzka K."/>
            <person name="Martijn J."/>
            <person name="Lind A.E."/>
            <person name="van Eijk R."/>
            <person name="Schleper C."/>
            <person name="Guy L."/>
            <person name="Ettema T.J."/>
        </authorList>
    </citation>
    <scope>NUCLEOTIDE SEQUENCE</scope>
</reference>
<name>A0A0F8YZL0_9ZZZZ</name>